<keyword evidence="1" id="KW-0175">Coiled coil</keyword>
<dbReference type="AlphaFoldDB" id="A0A7W9EFW6"/>
<gene>
    <name evidence="2" type="ORF">FHS49_002474</name>
</gene>
<evidence type="ECO:0000256" key="1">
    <source>
        <dbReference type="SAM" id="Coils"/>
    </source>
</evidence>
<organism evidence="2 3">
    <name type="scientific">Sphingobium boeckii</name>
    <dbReference type="NCBI Taxonomy" id="1082345"/>
    <lineage>
        <taxon>Bacteria</taxon>
        <taxon>Pseudomonadati</taxon>
        <taxon>Pseudomonadota</taxon>
        <taxon>Alphaproteobacteria</taxon>
        <taxon>Sphingomonadales</taxon>
        <taxon>Sphingomonadaceae</taxon>
        <taxon>Sphingobium</taxon>
    </lineage>
</organism>
<dbReference type="RefSeq" id="WP_184018902.1">
    <property type="nucleotide sequence ID" value="NZ_JACIJC010000004.1"/>
</dbReference>
<accession>A0A7W9EFW6</accession>
<evidence type="ECO:0000313" key="2">
    <source>
        <dbReference type="EMBL" id="MBB5686450.1"/>
    </source>
</evidence>
<dbReference type="Proteomes" id="UP000549617">
    <property type="component" value="Unassembled WGS sequence"/>
</dbReference>
<name>A0A7W9EFW6_9SPHN</name>
<evidence type="ECO:0000313" key="3">
    <source>
        <dbReference type="Proteomes" id="UP000549617"/>
    </source>
</evidence>
<reference evidence="2 3" key="1">
    <citation type="submission" date="2020-08" db="EMBL/GenBank/DDBJ databases">
        <title>Genomic Encyclopedia of Type Strains, Phase IV (KMG-IV): sequencing the most valuable type-strain genomes for metagenomic binning, comparative biology and taxonomic classification.</title>
        <authorList>
            <person name="Goeker M."/>
        </authorList>
    </citation>
    <scope>NUCLEOTIDE SEQUENCE [LARGE SCALE GENOMIC DNA]</scope>
    <source>
        <strain evidence="2 3">DSM 25079</strain>
    </source>
</reference>
<comment type="caution">
    <text evidence="2">The sequence shown here is derived from an EMBL/GenBank/DDBJ whole genome shotgun (WGS) entry which is preliminary data.</text>
</comment>
<protein>
    <submittedName>
        <fullName evidence="2">Type VI protein secretion system component VasK</fullName>
    </submittedName>
</protein>
<feature type="coiled-coil region" evidence="1">
    <location>
        <begin position="88"/>
        <end position="127"/>
    </location>
</feature>
<dbReference type="EMBL" id="JACIJC010000004">
    <property type="protein sequence ID" value="MBB5686450.1"/>
    <property type="molecule type" value="Genomic_DNA"/>
</dbReference>
<keyword evidence="3" id="KW-1185">Reference proteome</keyword>
<proteinExistence type="predicted"/>
<sequence length="143" mass="15690">MKSLTQRRARIARVRKIEHARASASAAEAEGRVIVLEEHSSRLHRLATDLTPSAGSMFGAALSNAGELAQRLRDARTGLADAISGAKASALESSLARIEARIRQESADRLEVQAQAQLNEAMERRRETPFRTRVRNRGFGDIS</sequence>